<accession>A0A1N6XCV6</accession>
<evidence type="ECO:0000313" key="2">
    <source>
        <dbReference type="Proteomes" id="UP000186895"/>
    </source>
</evidence>
<dbReference type="Proteomes" id="UP000186895">
    <property type="component" value="Unassembled WGS sequence"/>
</dbReference>
<proteinExistence type="predicted"/>
<keyword evidence="2" id="KW-1185">Reference proteome</keyword>
<dbReference type="EMBL" id="FTMN01000013">
    <property type="protein sequence ID" value="SIR00176.1"/>
    <property type="molecule type" value="Genomic_DNA"/>
</dbReference>
<protein>
    <submittedName>
        <fullName evidence="1">Uncharacterized protein</fullName>
    </submittedName>
</protein>
<name>A0A1N6XCV6_9GAMM</name>
<dbReference type="AlphaFoldDB" id="A0A1N6XCV6"/>
<reference evidence="1 2" key="1">
    <citation type="submission" date="2017-01" db="EMBL/GenBank/DDBJ databases">
        <authorList>
            <person name="Mah S.A."/>
            <person name="Swanson W.J."/>
            <person name="Moy G.W."/>
            <person name="Vacquier V.D."/>
        </authorList>
    </citation>
    <scope>NUCLEOTIDE SEQUENCE [LARGE SCALE GENOMIC DNA]</scope>
    <source>
        <strain evidence="1 2">DSM 7027</strain>
    </source>
</reference>
<evidence type="ECO:0000313" key="1">
    <source>
        <dbReference type="EMBL" id="SIR00176.1"/>
    </source>
</evidence>
<organism evidence="1 2">
    <name type="scientific">Marinobacterium stanieri</name>
    <dbReference type="NCBI Taxonomy" id="49186"/>
    <lineage>
        <taxon>Bacteria</taxon>
        <taxon>Pseudomonadati</taxon>
        <taxon>Pseudomonadota</taxon>
        <taxon>Gammaproteobacteria</taxon>
        <taxon>Oceanospirillales</taxon>
        <taxon>Oceanospirillaceae</taxon>
        <taxon>Marinobacterium</taxon>
    </lineage>
</organism>
<dbReference type="RefSeq" id="WP_076466170.1">
    <property type="nucleotide sequence ID" value="NZ_FTMN01000013.1"/>
</dbReference>
<sequence length="301" mass="33987">MSIIDTIFNFNNRKIRSIIGTMDFSMLLDLSHPLGSSYPTVFSETRCALEKIPSMDFGSYNWISTGANVTISAILSDLIHADEFDSELVISKLDGCFACKSFAHPRSPRGSARSMAEMGAIINDLRDLNGLNIDQQIQRCFEHTGIISGDTHVITDRWHNRDYWLNEGGGHHAAVLCTMLREHDPERSVEATWTRYSVNLPVLELMGNVACYVVQSESDITPTQLMGNRFLNADIDPQQFGIATQPMSLNRYEWSTDPLRDYHFVWIDMSRPAGELVRGKFEDVAASGQAMGIKEFFRRFC</sequence>
<gene>
    <name evidence="1" type="ORF">SAMN05421647_11388</name>
</gene>